<dbReference type="CDD" id="cd11449">
    <property type="entry name" value="bHLH_AtAIB_like"/>
    <property type="match status" value="1"/>
</dbReference>
<dbReference type="SUPFAM" id="SSF47459">
    <property type="entry name" value="HLH, helix-loop-helix DNA-binding domain"/>
    <property type="match status" value="1"/>
</dbReference>
<dbReference type="GO" id="GO:0000976">
    <property type="term" value="F:transcription cis-regulatory region binding"/>
    <property type="evidence" value="ECO:0007669"/>
    <property type="project" value="TreeGrafter"/>
</dbReference>
<dbReference type="PANTHER" id="PTHR11514">
    <property type="entry name" value="MYC"/>
    <property type="match status" value="1"/>
</dbReference>
<organism evidence="8 9">
    <name type="scientific">Mikania micrantha</name>
    <name type="common">bitter vine</name>
    <dbReference type="NCBI Taxonomy" id="192012"/>
    <lineage>
        <taxon>Eukaryota</taxon>
        <taxon>Viridiplantae</taxon>
        <taxon>Streptophyta</taxon>
        <taxon>Embryophyta</taxon>
        <taxon>Tracheophyta</taxon>
        <taxon>Spermatophyta</taxon>
        <taxon>Magnoliopsida</taxon>
        <taxon>eudicotyledons</taxon>
        <taxon>Gunneridae</taxon>
        <taxon>Pentapetalae</taxon>
        <taxon>asterids</taxon>
        <taxon>campanulids</taxon>
        <taxon>Asterales</taxon>
        <taxon>Asteraceae</taxon>
        <taxon>Asteroideae</taxon>
        <taxon>Heliantheae alliance</taxon>
        <taxon>Eupatorieae</taxon>
        <taxon>Mikania</taxon>
    </lineage>
</organism>
<name>A0A5N6NNL9_9ASTR</name>
<evidence type="ECO:0000256" key="6">
    <source>
        <dbReference type="SAM" id="MobiDB-lite"/>
    </source>
</evidence>
<reference evidence="8 9" key="1">
    <citation type="submission" date="2019-05" db="EMBL/GenBank/DDBJ databases">
        <title>Mikania micrantha, genome provides insights into the molecular mechanism of rapid growth.</title>
        <authorList>
            <person name="Liu B."/>
        </authorList>
    </citation>
    <scope>NUCLEOTIDE SEQUENCE [LARGE SCALE GENOMIC DNA]</scope>
    <source>
        <strain evidence="8">NLD-2019</strain>
        <tissue evidence="8">Leaf</tissue>
    </source>
</reference>
<keyword evidence="2 5" id="KW-0805">Transcription regulation</keyword>
<dbReference type="FunFam" id="4.10.280.10:FF:000078">
    <property type="entry name" value="Transcription factor bHLH13"/>
    <property type="match status" value="1"/>
</dbReference>
<evidence type="ECO:0000313" key="9">
    <source>
        <dbReference type="Proteomes" id="UP000326396"/>
    </source>
</evidence>
<evidence type="ECO:0000256" key="1">
    <source>
        <dbReference type="ARBA" id="ARBA00004123"/>
    </source>
</evidence>
<dbReference type="InterPro" id="IPR011598">
    <property type="entry name" value="bHLH_dom"/>
</dbReference>
<evidence type="ECO:0000259" key="7">
    <source>
        <dbReference type="PROSITE" id="PS50888"/>
    </source>
</evidence>
<dbReference type="InterPro" id="IPR025610">
    <property type="entry name" value="MYC/MYB_N"/>
</dbReference>
<keyword evidence="9" id="KW-1185">Reference proteome</keyword>
<gene>
    <name evidence="8" type="ORF">E3N88_19420</name>
</gene>
<sequence length="613" mass="68541">MGLVITIDEQLVDNDVTDVVMTPSTTTSSSSSRNHGDISLFLAAASLFTAESRRHLLFTVTSIAPSSAAEASLHGLSFGLTSIALRLSLSNSLQRRHLRFDEYFDMKTEVNMEGDSWNDEEKTIVAAVLGSKAFDHLISASVSNDCFSASLTNDENLQNKLSDLVDHPNYCDFSWNYAIFWQISRSRTGDLVLGWGDGSCREPKQGEEIEIAQILSLRLEDENQQHIKKMVLQKIHALFGGLDEDNYAFGLDRVTDTEMFFLISMYFSFRKEEGGPGSCFASGRHLWISDALHATSDYCFRSHLAKSAGIQTIVLIPTDAGVIEVGSIQSIPENPNLLQLIRSSFACSQITSSITASDAVNSNNGSSHKPIRVSKVFGQDLSSNVNQPHFREKLAVRKPDDPRLQFSNRSHFTNLQKQIDFTGIMPRPVSMDSKVSDESRDERESLTIVMDDKRPRKRGRKPANGRDEPLNHVEAERQRREKLNQRFYALRAVVPNISKMDKASLLGDAIAYITDLQKKLKMMESERQSPNNSQIEVQTAQDEVIVRVTSPLDAHPVSKVIQTFEESKIKVVESKMTAINDMVFHTFVVKSQGSEQLTKERLISAFSRETSSS</sequence>
<dbReference type="GO" id="GO:0046983">
    <property type="term" value="F:protein dimerization activity"/>
    <property type="evidence" value="ECO:0007669"/>
    <property type="project" value="InterPro"/>
</dbReference>
<comment type="subcellular location">
    <subcellularLocation>
        <location evidence="1 5">Nucleus</location>
    </subcellularLocation>
</comment>
<evidence type="ECO:0000256" key="4">
    <source>
        <dbReference type="ARBA" id="ARBA00023242"/>
    </source>
</evidence>
<dbReference type="GO" id="GO:0005634">
    <property type="term" value="C:nucleus"/>
    <property type="evidence" value="ECO:0007669"/>
    <property type="project" value="UniProtKB-SubCell"/>
</dbReference>
<keyword evidence="4 5" id="KW-0539">Nucleus</keyword>
<dbReference type="InterPro" id="IPR045084">
    <property type="entry name" value="AIB/MYC-like"/>
</dbReference>
<feature type="domain" description="BHLH" evidence="7">
    <location>
        <begin position="467"/>
        <end position="516"/>
    </location>
</feature>
<dbReference type="Proteomes" id="UP000326396">
    <property type="component" value="Linkage Group LG18"/>
</dbReference>
<dbReference type="Gene3D" id="4.10.280.10">
    <property type="entry name" value="Helix-loop-helix DNA-binding domain"/>
    <property type="match status" value="1"/>
</dbReference>
<dbReference type="EMBL" id="SZYD01000010">
    <property type="protein sequence ID" value="KAD4982749.1"/>
    <property type="molecule type" value="Genomic_DNA"/>
</dbReference>
<protein>
    <recommendedName>
        <fullName evidence="5">Transcription factor</fullName>
        <shortName evidence="5">bHLH transcription factor</shortName>
    </recommendedName>
    <alternativeName>
        <fullName evidence="5">Basic helix-loop-helix protein</fullName>
    </alternativeName>
</protein>
<dbReference type="InterPro" id="IPR054502">
    <property type="entry name" value="bHLH-TF_ACT-like_plant"/>
</dbReference>
<keyword evidence="3 5" id="KW-0804">Transcription</keyword>
<evidence type="ECO:0000256" key="3">
    <source>
        <dbReference type="ARBA" id="ARBA00023163"/>
    </source>
</evidence>
<dbReference type="Pfam" id="PF00010">
    <property type="entry name" value="HLH"/>
    <property type="match status" value="1"/>
</dbReference>
<dbReference type="SMART" id="SM00353">
    <property type="entry name" value="HLH"/>
    <property type="match status" value="1"/>
</dbReference>
<accession>A0A5N6NNL9</accession>
<dbReference type="PANTHER" id="PTHR11514:SF47">
    <property type="entry name" value="TRANSCRIPTION FACTOR BHLH13"/>
    <property type="match status" value="1"/>
</dbReference>
<dbReference type="GO" id="GO:0003700">
    <property type="term" value="F:DNA-binding transcription factor activity"/>
    <property type="evidence" value="ECO:0007669"/>
    <property type="project" value="InterPro"/>
</dbReference>
<dbReference type="Pfam" id="PF22754">
    <property type="entry name" value="bHLH-TF_ACT-like_plant"/>
    <property type="match status" value="1"/>
</dbReference>
<dbReference type="AlphaFoldDB" id="A0A5N6NNL9"/>
<dbReference type="InterPro" id="IPR036638">
    <property type="entry name" value="HLH_DNA-bd_sf"/>
</dbReference>
<dbReference type="OrthoDB" id="677168at2759"/>
<comment type="caution">
    <text evidence="8">The sequence shown here is derived from an EMBL/GenBank/DDBJ whole genome shotgun (WGS) entry which is preliminary data.</text>
</comment>
<proteinExistence type="predicted"/>
<dbReference type="Pfam" id="PF14215">
    <property type="entry name" value="bHLH-MYC_N"/>
    <property type="match status" value="1"/>
</dbReference>
<feature type="region of interest" description="Disordered" evidence="6">
    <location>
        <begin position="450"/>
        <end position="472"/>
    </location>
</feature>
<dbReference type="PROSITE" id="PS50888">
    <property type="entry name" value="BHLH"/>
    <property type="match status" value="1"/>
</dbReference>
<evidence type="ECO:0000313" key="8">
    <source>
        <dbReference type="EMBL" id="KAD4982749.1"/>
    </source>
</evidence>
<evidence type="ECO:0000256" key="2">
    <source>
        <dbReference type="ARBA" id="ARBA00023015"/>
    </source>
</evidence>
<evidence type="ECO:0000256" key="5">
    <source>
        <dbReference type="RuleBase" id="RU369104"/>
    </source>
</evidence>